<evidence type="ECO:0000256" key="1">
    <source>
        <dbReference type="ARBA" id="ARBA00004173"/>
    </source>
</evidence>
<feature type="chain" id="PRO_5042508093" description="Large ribosomal subunit protein mL54" evidence="8">
    <location>
        <begin position="21"/>
        <end position="160"/>
    </location>
</feature>
<evidence type="ECO:0000256" key="5">
    <source>
        <dbReference type="ARBA" id="ARBA00023274"/>
    </source>
</evidence>
<keyword evidence="8" id="KW-0732">Signal</keyword>
<dbReference type="GO" id="GO:0005762">
    <property type="term" value="C:mitochondrial large ribosomal subunit"/>
    <property type="evidence" value="ECO:0007669"/>
    <property type="project" value="TreeGrafter"/>
</dbReference>
<feature type="signal peptide" evidence="8">
    <location>
        <begin position="1"/>
        <end position="20"/>
    </location>
</feature>
<name>A0AAJ7WUU7_PETMA</name>
<dbReference type="PANTHER" id="PTHR28595:SF1">
    <property type="entry name" value="LARGE RIBOSOMAL SUBUNIT PROTEIN ML54"/>
    <property type="match status" value="1"/>
</dbReference>
<evidence type="ECO:0000256" key="7">
    <source>
        <dbReference type="ARBA" id="ARBA00035179"/>
    </source>
</evidence>
<dbReference type="CTD" id="116541"/>
<accession>A0AAJ7WUU7</accession>
<dbReference type="RefSeq" id="XP_032809528.1">
    <property type="nucleotide sequence ID" value="XM_032953637.1"/>
</dbReference>
<evidence type="ECO:0000256" key="4">
    <source>
        <dbReference type="ARBA" id="ARBA00023128"/>
    </source>
</evidence>
<evidence type="ECO:0000256" key="2">
    <source>
        <dbReference type="ARBA" id="ARBA00022946"/>
    </source>
</evidence>
<gene>
    <name evidence="10" type="primary">MRPL54</name>
</gene>
<evidence type="ECO:0000313" key="9">
    <source>
        <dbReference type="Proteomes" id="UP001318040"/>
    </source>
</evidence>
<evidence type="ECO:0000313" key="10">
    <source>
        <dbReference type="RefSeq" id="XP_032809528.1"/>
    </source>
</evidence>
<dbReference type="AlphaFoldDB" id="A0AAJ7WUU7"/>
<dbReference type="InterPro" id="IPR013870">
    <property type="entry name" value="Ribosomal_mL54"/>
</dbReference>
<dbReference type="GO" id="GO:0003735">
    <property type="term" value="F:structural constituent of ribosome"/>
    <property type="evidence" value="ECO:0007669"/>
    <property type="project" value="TreeGrafter"/>
</dbReference>
<comment type="similarity">
    <text evidence="6">Belongs to the mitochondrion-specific ribosomal protein mL54 family.</text>
</comment>
<sequence length="160" mass="17594">MAACGVRRLLLLLPATLARGAPAVGGGLRPSVGLRGFAGLVGPGLQPLLPPAPPASRGYAKKPAFKAKGKAMVKEVLMDPELSRDPEVLVSHCVGLNFLREGSDPPLRSDSEYPPWLFELNVGPPLTLEEVEPDSMEYFRLLRKQHMWRVNKLSRHKRIR</sequence>
<dbReference type="GeneID" id="116942078"/>
<dbReference type="Pfam" id="PF08561">
    <property type="entry name" value="Ribosomal_L37"/>
    <property type="match status" value="1"/>
</dbReference>
<keyword evidence="3 10" id="KW-0689">Ribosomal protein</keyword>
<keyword evidence="9" id="KW-1185">Reference proteome</keyword>
<keyword evidence="2" id="KW-0809">Transit peptide</keyword>
<proteinExistence type="inferred from homology"/>
<dbReference type="PANTHER" id="PTHR28595">
    <property type="entry name" value="39S RIBOSOMAL PROTEIN L54, MITOCHONDRIAL"/>
    <property type="match status" value="1"/>
</dbReference>
<protein>
    <recommendedName>
        <fullName evidence="7">Large ribosomal subunit protein mL54</fullName>
    </recommendedName>
</protein>
<keyword evidence="4" id="KW-0496">Mitochondrion</keyword>
<comment type="subcellular location">
    <subcellularLocation>
        <location evidence="1">Mitochondrion</location>
    </subcellularLocation>
</comment>
<dbReference type="Proteomes" id="UP001318040">
    <property type="component" value="Chromosome 13"/>
</dbReference>
<evidence type="ECO:0000256" key="8">
    <source>
        <dbReference type="SAM" id="SignalP"/>
    </source>
</evidence>
<organism evidence="9 10">
    <name type="scientific">Petromyzon marinus</name>
    <name type="common">Sea lamprey</name>
    <dbReference type="NCBI Taxonomy" id="7757"/>
    <lineage>
        <taxon>Eukaryota</taxon>
        <taxon>Metazoa</taxon>
        <taxon>Chordata</taxon>
        <taxon>Craniata</taxon>
        <taxon>Vertebrata</taxon>
        <taxon>Cyclostomata</taxon>
        <taxon>Hyperoartia</taxon>
        <taxon>Petromyzontiformes</taxon>
        <taxon>Petromyzontidae</taxon>
        <taxon>Petromyzon</taxon>
    </lineage>
</organism>
<evidence type="ECO:0000256" key="6">
    <source>
        <dbReference type="ARBA" id="ARBA00033752"/>
    </source>
</evidence>
<reference evidence="10" key="1">
    <citation type="submission" date="2025-08" db="UniProtKB">
        <authorList>
            <consortium name="RefSeq"/>
        </authorList>
    </citation>
    <scope>IDENTIFICATION</scope>
    <source>
        <tissue evidence="10">Sperm</tissue>
    </source>
</reference>
<evidence type="ECO:0000256" key="3">
    <source>
        <dbReference type="ARBA" id="ARBA00022980"/>
    </source>
</evidence>
<keyword evidence="5" id="KW-0687">Ribonucleoprotein</keyword>
<dbReference type="KEGG" id="pmrn:116942078"/>